<reference evidence="2 3" key="1">
    <citation type="submission" date="2024-02" db="EMBL/GenBank/DDBJ databases">
        <title>De novo assembly and annotation of 12 fungi associated with fruit tree decline syndrome in Ontario, Canada.</title>
        <authorList>
            <person name="Sulman M."/>
            <person name="Ellouze W."/>
            <person name="Ilyukhin E."/>
        </authorList>
    </citation>
    <scope>NUCLEOTIDE SEQUENCE [LARGE SCALE GENOMIC DNA]</scope>
    <source>
        <strain evidence="2 3">M1-105</strain>
    </source>
</reference>
<sequence>MEARRKIDENVLDIHPNLKRLIELQKGLTLEGQATTGQAQASATDQSSSQTNPASNSDSENDPDGDDNYPHFADSLSPPCGGNTAFTLDDLPNRLNWLLQTSQQTFNVPCPTFDLVTAAAARDATWSALAATFTQKYRPGPFADYVEMGEGDMPIWTVLHDAMRRKDRKIDPAHYYSEGLEAGGDDDHDEDEDDEDEYDDDDDEAWLSDGDDPWYKPRN</sequence>
<evidence type="ECO:0000313" key="3">
    <source>
        <dbReference type="Proteomes" id="UP001521116"/>
    </source>
</evidence>
<keyword evidence="3" id="KW-1185">Reference proteome</keyword>
<evidence type="ECO:0000313" key="2">
    <source>
        <dbReference type="EMBL" id="KAL1623243.1"/>
    </source>
</evidence>
<comment type="caution">
    <text evidence="2">The sequence shown here is derived from an EMBL/GenBank/DDBJ whole genome shotgun (WGS) entry which is preliminary data.</text>
</comment>
<feature type="compositionally biased region" description="Acidic residues" evidence="1">
    <location>
        <begin position="183"/>
        <end position="212"/>
    </location>
</feature>
<organism evidence="2 3">
    <name type="scientific">Neofusicoccum ribis</name>
    <dbReference type="NCBI Taxonomy" id="45134"/>
    <lineage>
        <taxon>Eukaryota</taxon>
        <taxon>Fungi</taxon>
        <taxon>Dikarya</taxon>
        <taxon>Ascomycota</taxon>
        <taxon>Pezizomycotina</taxon>
        <taxon>Dothideomycetes</taxon>
        <taxon>Dothideomycetes incertae sedis</taxon>
        <taxon>Botryosphaeriales</taxon>
        <taxon>Botryosphaeriaceae</taxon>
        <taxon>Neofusicoccum</taxon>
    </lineage>
</organism>
<evidence type="ECO:0000256" key="1">
    <source>
        <dbReference type="SAM" id="MobiDB-lite"/>
    </source>
</evidence>
<gene>
    <name evidence="2" type="ORF">SLS56_008411</name>
</gene>
<dbReference type="Proteomes" id="UP001521116">
    <property type="component" value="Unassembled WGS sequence"/>
</dbReference>
<proteinExistence type="predicted"/>
<accession>A0ABR3SK95</accession>
<feature type="region of interest" description="Disordered" evidence="1">
    <location>
        <begin position="33"/>
        <end position="76"/>
    </location>
</feature>
<feature type="compositionally biased region" description="Low complexity" evidence="1">
    <location>
        <begin position="33"/>
        <end position="51"/>
    </location>
</feature>
<name>A0ABR3SK95_9PEZI</name>
<protein>
    <submittedName>
        <fullName evidence="2">Uncharacterized protein</fullName>
    </submittedName>
</protein>
<dbReference type="EMBL" id="JAJVDC020000124">
    <property type="protein sequence ID" value="KAL1623243.1"/>
    <property type="molecule type" value="Genomic_DNA"/>
</dbReference>
<feature type="region of interest" description="Disordered" evidence="1">
    <location>
        <begin position="174"/>
        <end position="219"/>
    </location>
</feature>